<accession>A0A8J8MFE1</accession>
<dbReference type="KEGG" id="vgu:HYG85_22835"/>
<reference evidence="5 6" key="1">
    <citation type="submission" date="2020-07" db="EMBL/GenBank/DDBJ databases">
        <title>Vallitalea guaymasensis genome.</title>
        <authorList>
            <person name="Postec A."/>
        </authorList>
    </citation>
    <scope>NUCLEOTIDE SEQUENCE [LARGE SCALE GENOMIC DNA]</scope>
    <source>
        <strain evidence="5 6">Ra1766G1</strain>
    </source>
</reference>
<dbReference type="Proteomes" id="UP000677305">
    <property type="component" value="Chromosome"/>
</dbReference>
<keyword evidence="1" id="KW-0805">Transcription regulation</keyword>
<dbReference type="PROSITE" id="PS00041">
    <property type="entry name" value="HTH_ARAC_FAMILY_1"/>
    <property type="match status" value="1"/>
</dbReference>
<dbReference type="InterPro" id="IPR018060">
    <property type="entry name" value="HTH_AraC"/>
</dbReference>
<dbReference type="PROSITE" id="PS01124">
    <property type="entry name" value="HTH_ARAC_FAMILY_2"/>
    <property type="match status" value="1"/>
</dbReference>
<keyword evidence="3" id="KW-0804">Transcription</keyword>
<keyword evidence="2" id="KW-0238">DNA-binding</keyword>
<evidence type="ECO:0000256" key="2">
    <source>
        <dbReference type="ARBA" id="ARBA00023125"/>
    </source>
</evidence>
<dbReference type="SUPFAM" id="SSF46689">
    <property type="entry name" value="Homeodomain-like"/>
    <property type="match status" value="2"/>
</dbReference>
<dbReference type="PANTHER" id="PTHR47893:SF1">
    <property type="entry name" value="REGULATORY PROTEIN PCHR"/>
    <property type="match status" value="1"/>
</dbReference>
<keyword evidence="6" id="KW-1185">Reference proteome</keyword>
<dbReference type="SMART" id="SM00342">
    <property type="entry name" value="HTH_ARAC"/>
    <property type="match status" value="1"/>
</dbReference>
<sequence length="328" mass="38412">MKQYRINDMKDYYSQFSSDILLEKKNTYTNQSQYNLCNDIGKGNFELISLDGGIEVCFADMKFKNKLEYEYQLDFNCFEIIYCIKGHMKFNNKKTDTLHTIQKEDIKFIRNSSYGWESFSTSDDWESISIIFNNQFFNQFPELTVDTLDEQALESLINDMMVEITIPDVKVAFNQIHRCNLPKDSTCRILYLQSKAIEIISLILKEMIIKNEPNQKLILKNDDIDKLQYAKEIINNDYVNPLSINELSEHIGLNTFKLKVGFKQIYNTTIYGYIRDLRMEKAREYLIEGQKNVIEIANMVGYSNPSHFSAAFKKKFGVNPSELKRKTG</sequence>
<evidence type="ECO:0000313" key="6">
    <source>
        <dbReference type="Proteomes" id="UP000677305"/>
    </source>
</evidence>
<dbReference type="PANTHER" id="PTHR47893">
    <property type="entry name" value="REGULATORY PROTEIN PCHR"/>
    <property type="match status" value="1"/>
</dbReference>
<dbReference type="Pfam" id="PF12833">
    <property type="entry name" value="HTH_18"/>
    <property type="match status" value="1"/>
</dbReference>
<evidence type="ECO:0000256" key="1">
    <source>
        <dbReference type="ARBA" id="ARBA00023015"/>
    </source>
</evidence>
<dbReference type="GO" id="GO:0043565">
    <property type="term" value="F:sequence-specific DNA binding"/>
    <property type="evidence" value="ECO:0007669"/>
    <property type="project" value="InterPro"/>
</dbReference>
<dbReference type="AlphaFoldDB" id="A0A8J8MFE1"/>
<dbReference type="InterPro" id="IPR053142">
    <property type="entry name" value="PchR_regulatory_protein"/>
</dbReference>
<gene>
    <name evidence="5" type="ORF">HYG85_22835</name>
</gene>
<dbReference type="PRINTS" id="PR00032">
    <property type="entry name" value="HTHARAC"/>
</dbReference>
<dbReference type="Gene3D" id="1.10.10.60">
    <property type="entry name" value="Homeodomain-like"/>
    <property type="match status" value="2"/>
</dbReference>
<organism evidence="5 6">
    <name type="scientific">Vallitalea guaymasensis</name>
    <dbReference type="NCBI Taxonomy" id="1185412"/>
    <lineage>
        <taxon>Bacteria</taxon>
        <taxon>Bacillati</taxon>
        <taxon>Bacillota</taxon>
        <taxon>Clostridia</taxon>
        <taxon>Lachnospirales</taxon>
        <taxon>Vallitaleaceae</taxon>
        <taxon>Vallitalea</taxon>
    </lineage>
</organism>
<evidence type="ECO:0000256" key="3">
    <source>
        <dbReference type="ARBA" id="ARBA00023163"/>
    </source>
</evidence>
<name>A0A8J8MFE1_9FIRM</name>
<evidence type="ECO:0000313" key="5">
    <source>
        <dbReference type="EMBL" id="QUH31610.1"/>
    </source>
</evidence>
<feature type="domain" description="HTH araC/xylS-type" evidence="4">
    <location>
        <begin position="228"/>
        <end position="326"/>
    </location>
</feature>
<protein>
    <submittedName>
        <fullName evidence="5">Helix-turn-helix transcriptional regulator</fullName>
    </submittedName>
</protein>
<dbReference type="InterPro" id="IPR018062">
    <property type="entry name" value="HTH_AraC-typ_CS"/>
</dbReference>
<dbReference type="EMBL" id="CP058561">
    <property type="protein sequence ID" value="QUH31610.1"/>
    <property type="molecule type" value="Genomic_DNA"/>
</dbReference>
<dbReference type="InterPro" id="IPR009057">
    <property type="entry name" value="Homeodomain-like_sf"/>
</dbReference>
<dbReference type="RefSeq" id="WP_212691578.1">
    <property type="nucleotide sequence ID" value="NZ_CP058561.1"/>
</dbReference>
<dbReference type="GO" id="GO:0003700">
    <property type="term" value="F:DNA-binding transcription factor activity"/>
    <property type="evidence" value="ECO:0007669"/>
    <property type="project" value="InterPro"/>
</dbReference>
<dbReference type="InterPro" id="IPR020449">
    <property type="entry name" value="Tscrpt_reg_AraC-type_HTH"/>
</dbReference>
<proteinExistence type="predicted"/>
<evidence type="ECO:0000259" key="4">
    <source>
        <dbReference type="PROSITE" id="PS01124"/>
    </source>
</evidence>